<reference evidence="2 3" key="1">
    <citation type="submission" date="2018-12" db="EMBL/GenBank/DDBJ databases">
        <title>Genome of Verticillium dahliae isolate Getta Getta.</title>
        <authorList>
            <person name="Gardiner D.M."/>
        </authorList>
    </citation>
    <scope>NUCLEOTIDE SEQUENCE [LARGE SCALE GENOMIC DNA]</scope>
    <source>
        <strain evidence="2 3">Getta Getta</strain>
    </source>
</reference>
<dbReference type="Proteomes" id="UP000288725">
    <property type="component" value="Chromosome 6"/>
</dbReference>
<evidence type="ECO:0000313" key="3">
    <source>
        <dbReference type="Proteomes" id="UP000288725"/>
    </source>
</evidence>
<feature type="region of interest" description="Disordered" evidence="1">
    <location>
        <begin position="1"/>
        <end position="23"/>
    </location>
</feature>
<sequence length="66" mass="7435">MNRKKSTEKTRKVTPPSPTYMDNGQFAAYLADLRNNRIARPGGARPLPTTTTSGNYTMQHRKKPQS</sequence>
<name>A0A444RQM0_VERDA</name>
<evidence type="ECO:0000313" key="2">
    <source>
        <dbReference type="EMBL" id="RXG43427.1"/>
    </source>
</evidence>
<evidence type="ECO:0000256" key="1">
    <source>
        <dbReference type="SAM" id="MobiDB-lite"/>
    </source>
</evidence>
<gene>
    <name evidence="2" type="ORF">VDGE_30405</name>
</gene>
<dbReference type="AlphaFoldDB" id="A0A444RQM0"/>
<comment type="caution">
    <text evidence="2">The sequence shown here is derived from an EMBL/GenBank/DDBJ whole genome shotgun (WGS) entry which is preliminary data.</text>
</comment>
<feature type="compositionally biased region" description="Polar residues" evidence="1">
    <location>
        <begin position="48"/>
        <end position="58"/>
    </location>
</feature>
<organism evidence="2 3">
    <name type="scientific">Verticillium dahliae</name>
    <name type="common">Verticillium wilt</name>
    <dbReference type="NCBI Taxonomy" id="27337"/>
    <lineage>
        <taxon>Eukaryota</taxon>
        <taxon>Fungi</taxon>
        <taxon>Dikarya</taxon>
        <taxon>Ascomycota</taxon>
        <taxon>Pezizomycotina</taxon>
        <taxon>Sordariomycetes</taxon>
        <taxon>Hypocreomycetidae</taxon>
        <taxon>Glomerellales</taxon>
        <taxon>Plectosphaerellaceae</taxon>
        <taxon>Verticillium</taxon>
    </lineage>
</organism>
<feature type="compositionally biased region" description="Basic and acidic residues" evidence="1">
    <location>
        <begin position="1"/>
        <end position="11"/>
    </location>
</feature>
<proteinExistence type="predicted"/>
<accession>A0A444RQM0</accession>
<dbReference type="EMBL" id="RSDZ01000105">
    <property type="protein sequence ID" value="RXG43427.1"/>
    <property type="molecule type" value="Genomic_DNA"/>
</dbReference>
<feature type="region of interest" description="Disordered" evidence="1">
    <location>
        <begin position="38"/>
        <end position="66"/>
    </location>
</feature>
<protein>
    <submittedName>
        <fullName evidence="2">Uncharacterized protein</fullName>
    </submittedName>
</protein>